<dbReference type="SMR" id="A0A1S3ZVU3"/>
<dbReference type="Gene3D" id="3.30.70.270">
    <property type="match status" value="1"/>
</dbReference>
<feature type="domain" description="Reverse transcriptase" evidence="2">
    <location>
        <begin position="167"/>
        <end position="285"/>
    </location>
</feature>
<dbReference type="STRING" id="4097.A0A1S3ZVU3"/>
<dbReference type="KEGG" id="nta:107791043"/>
<name>A0A1S3ZVU3_TOBAC</name>
<reference evidence="3" key="1">
    <citation type="submission" date="2025-08" db="UniProtKB">
        <authorList>
            <consortium name="RefSeq"/>
        </authorList>
    </citation>
    <scope>IDENTIFICATION</scope>
</reference>
<dbReference type="SUPFAM" id="SSF56672">
    <property type="entry name" value="DNA/RNA polymerases"/>
    <property type="match status" value="1"/>
</dbReference>
<evidence type="ECO:0000259" key="2">
    <source>
        <dbReference type="Pfam" id="PF00078"/>
    </source>
</evidence>
<feature type="compositionally biased region" description="Basic and acidic residues" evidence="1">
    <location>
        <begin position="12"/>
        <end position="35"/>
    </location>
</feature>
<dbReference type="OMA" id="YEDQVIC"/>
<dbReference type="CDD" id="cd01647">
    <property type="entry name" value="RT_LTR"/>
    <property type="match status" value="1"/>
</dbReference>
<dbReference type="InterPro" id="IPR053134">
    <property type="entry name" value="RNA-dir_DNA_polymerase"/>
</dbReference>
<dbReference type="InterPro" id="IPR043128">
    <property type="entry name" value="Rev_trsase/Diguanyl_cyclase"/>
</dbReference>
<dbReference type="PaxDb" id="4097-A0A1S3ZVU3"/>
<dbReference type="PANTHER" id="PTHR24559:SF442">
    <property type="entry name" value="RNA-DIRECTED DNA POLYMERASE HOMOLOG"/>
    <property type="match status" value="1"/>
</dbReference>
<dbReference type="InterPro" id="IPR043502">
    <property type="entry name" value="DNA/RNA_pol_sf"/>
</dbReference>
<evidence type="ECO:0000256" key="1">
    <source>
        <dbReference type="SAM" id="MobiDB-lite"/>
    </source>
</evidence>
<sequence length="323" mass="37710">MADGDDSSESSDPPRRQRDDDSDRPMRKRNHTGEKRDDVKVDVLDFDGKAQSDAFMEWLLTVERIFEFKDILRRKRLRLLPSSLRDMLHFDNRPIQEVNEEDEDAYVEPNEGDMLVIQRILNAEHEDEESSQREALFHTRCTSHGKICSVIIDGASCTNAVSEEMMTKLSLETESGYYQIRMREGDEWRTAFKTSQGLYEWLVIPFGLSNTPSTFTRLMTHVFRPFIGKFVVVCFDDILIYNKEEVEHGKHLEKVFETLRREKLYAQLKKCIFYTNNVPFLGYIVTSAGIQADPSKIEAIIYWPIPMSISDIRSFHGMMSFYR</sequence>
<dbReference type="Gene3D" id="3.10.10.10">
    <property type="entry name" value="HIV Type 1 Reverse Transcriptase, subunit A, domain 1"/>
    <property type="match status" value="1"/>
</dbReference>
<feature type="region of interest" description="Disordered" evidence="1">
    <location>
        <begin position="1"/>
        <end position="35"/>
    </location>
</feature>
<protein>
    <recommendedName>
        <fullName evidence="2">Reverse transcriptase domain-containing protein</fullName>
    </recommendedName>
</protein>
<dbReference type="RefSeq" id="XP_016468516.1">
    <property type="nucleotide sequence ID" value="XM_016613030.1"/>
</dbReference>
<dbReference type="AlphaFoldDB" id="A0A1S3ZVU3"/>
<dbReference type="FunFam" id="3.30.70.270:FF:000003">
    <property type="entry name" value="Transposon Ty3-G Gag-Pol polyprotein"/>
    <property type="match status" value="1"/>
</dbReference>
<dbReference type="InterPro" id="IPR000477">
    <property type="entry name" value="RT_dom"/>
</dbReference>
<proteinExistence type="predicted"/>
<dbReference type="PANTHER" id="PTHR24559">
    <property type="entry name" value="TRANSPOSON TY3-I GAG-POL POLYPROTEIN"/>
    <property type="match status" value="1"/>
</dbReference>
<dbReference type="OrthoDB" id="1685174at2759"/>
<gene>
    <name evidence="3" type="primary">LOC107791043</name>
</gene>
<organism evidence="3">
    <name type="scientific">Nicotiana tabacum</name>
    <name type="common">Common tobacco</name>
    <dbReference type="NCBI Taxonomy" id="4097"/>
    <lineage>
        <taxon>Eukaryota</taxon>
        <taxon>Viridiplantae</taxon>
        <taxon>Streptophyta</taxon>
        <taxon>Embryophyta</taxon>
        <taxon>Tracheophyta</taxon>
        <taxon>Spermatophyta</taxon>
        <taxon>Magnoliopsida</taxon>
        <taxon>eudicotyledons</taxon>
        <taxon>Gunneridae</taxon>
        <taxon>Pentapetalae</taxon>
        <taxon>asterids</taxon>
        <taxon>lamiids</taxon>
        <taxon>Solanales</taxon>
        <taxon>Solanaceae</taxon>
        <taxon>Nicotianoideae</taxon>
        <taxon>Nicotianeae</taxon>
        <taxon>Nicotiana</taxon>
    </lineage>
</organism>
<accession>A0A1S3ZVU3</accession>
<evidence type="ECO:0000313" key="3">
    <source>
        <dbReference type="RefSeq" id="XP_016468516.1"/>
    </source>
</evidence>
<dbReference type="Pfam" id="PF00078">
    <property type="entry name" value="RVT_1"/>
    <property type="match status" value="1"/>
</dbReference>